<evidence type="ECO:0000313" key="2">
    <source>
        <dbReference type="Proteomes" id="UP000230935"/>
    </source>
</evidence>
<proteinExistence type="predicted"/>
<dbReference type="AlphaFoldDB" id="A0A2H0W0H7"/>
<protein>
    <recommendedName>
        <fullName evidence="3">Glycosyl transferase family 1 domain-containing protein</fullName>
    </recommendedName>
</protein>
<evidence type="ECO:0000313" key="1">
    <source>
        <dbReference type="EMBL" id="PIS04807.1"/>
    </source>
</evidence>
<dbReference type="Pfam" id="PF13692">
    <property type="entry name" value="Glyco_trans_1_4"/>
    <property type="match status" value="1"/>
</dbReference>
<gene>
    <name evidence="1" type="ORF">COT81_04645</name>
</gene>
<dbReference type="PANTHER" id="PTHR12526">
    <property type="entry name" value="GLYCOSYLTRANSFERASE"/>
    <property type="match status" value="1"/>
</dbReference>
<name>A0A2H0W0H7_9BACT</name>
<evidence type="ECO:0008006" key="3">
    <source>
        <dbReference type="Google" id="ProtNLM"/>
    </source>
</evidence>
<sequence length="347" mass="39905">MTVCYFGIFDPDYPRNRILLDGLKQNGVEIIMCNSRAKGFKKYSELINRHKEIKDQYDVMVVGYMGHLIMPLAKVLSRKPIIFDAFLSLYNTMVYDRQVCSPKSPKAWYYYVLDWLACRLADHVVIDTQAHIDYFVKTFKAKPKRFSRIWIGAHDKFYYSGKKSSGRFKVLWWGWMTPLHGIETMLGAAKKLQDKGVQFVFVGGGKKMKDGKKLQQVQNISNVEWHEPAQGDELLKYIHDADVCLGLFGKSSKVQLVIPNKIYEAFACQKSVVTARSLAADEILKDGVHCLFCEVDDGTDLADKIMMLKNDKQLLEKIAQNGKELYEQEFNPNALGNQFKHIIENYV</sequence>
<reference evidence="2" key="1">
    <citation type="submission" date="2017-09" db="EMBL/GenBank/DDBJ databases">
        <title>Depth-based differentiation of microbial function through sediment-hosted aquifers and enrichment of novel symbionts in the deep terrestrial subsurface.</title>
        <authorList>
            <person name="Probst A.J."/>
            <person name="Ladd B."/>
            <person name="Jarett J.K."/>
            <person name="Geller-Mcgrath D.E."/>
            <person name="Sieber C.M.K."/>
            <person name="Emerson J.B."/>
            <person name="Anantharaman K."/>
            <person name="Thomas B.C."/>
            <person name="Malmstrom R."/>
            <person name="Stieglmeier M."/>
            <person name="Klingl A."/>
            <person name="Woyke T."/>
            <person name="Ryan C.M."/>
            <person name="Banfield J.F."/>
        </authorList>
    </citation>
    <scope>NUCLEOTIDE SEQUENCE [LARGE SCALE GENOMIC DNA]</scope>
</reference>
<accession>A0A2H0W0H7</accession>
<dbReference type="Proteomes" id="UP000230935">
    <property type="component" value="Unassembled WGS sequence"/>
</dbReference>
<dbReference type="PANTHER" id="PTHR12526:SF637">
    <property type="entry name" value="GLYCOSYLTRANSFERASE EPSF-RELATED"/>
    <property type="match status" value="1"/>
</dbReference>
<dbReference type="SUPFAM" id="SSF53756">
    <property type="entry name" value="UDP-Glycosyltransferase/glycogen phosphorylase"/>
    <property type="match status" value="1"/>
</dbReference>
<dbReference type="Gene3D" id="3.40.50.2000">
    <property type="entry name" value="Glycogen Phosphorylase B"/>
    <property type="match status" value="2"/>
</dbReference>
<organism evidence="1 2">
    <name type="scientific">Candidatus Buchananbacteria bacterium CG10_big_fil_rev_8_21_14_0_10_42_9</name>
    <dbReference type="NCBI Taxonomy" id="1974526"/>
    <lineage>
        <taxon>Bacteria</taxon>
        <taxon>Candidatus Buchananiibacteriota</taxon>
    </lineage>
</organism>
<dbReference type="EMBL" id="PEZZ01000035">
    <property type="protein sequence ID" value="PIS04807.1"/>
    <property type="molecule type" value="Genomic_DNA"/>
</dbReference>
<comment type="caution">
    <text evidence="1">The sequence shown here is derived from an EMBL/GenBank/DDBJ whole genome shotgun (WGS) entry which is preliminary data.</text>
</comment>